<evidence type="ECO:0000313" key="2">
    <source>
        <dbReference type="Proteomes" id="UP000070054"/>
    </source>
</evidence>
<comment type="caution">
    <text evidence="1">The sequence shown here is derived from an EMBL/GenBank/DDBJ whole genome shotgun (WGS) entry which is preliminary data.</text>
</comment>
<name>A0A135TAW4_9PEZI</name>
<gene>
    <name evidence="1" type="ORF">CNYM01_13472</name>
</gene>
<protein>
    <submittedName>
        <fullName evidence="1">Uncharacterized protein</fullName>
    </submittedName>
</protein>
<accession>A0A135TAW4</accession>
<organism evidence="1 2">
    <name type="scientific">Colletotrichum nymphaeae SA-01</name>
    <dbReference type="NCBI Taxonomy" id="1460502"/>
    <lineage>
        <taxon>Eukaryota</taxon>
        <taxon>Fungi</taxon>
        <taxon>Dikarya</taxon>
        <taxon>Ascomycota</taxon>
        <taxon>Pezizomycotina</taxon>
        <taxon>Sordariomycetes</taxon>
        <taxon>Hypocreomycetidae</taxon>
        <taxon>Glomerellales</taxon>
        <taxon>Glomerellaceae</taxon>
        <taxon>Colletotrichum</taxon>
        <taxon>Colletotrichum acutatum species complex</taxon>
    </lineage>
</organism>
<keyword evidence="2" id="KW-1185">Reference proteome</keyword>
<dbReference type="EMBL" id="JEMN01001182">
    <property type="protein sequence ID" value="KXH45302.1"/>
    <property type="molecule type" value="Genomic_DNA"/>
</dbReference>
<dbReference type="AlphaFoldDB" id="A0A135TAW4"/>
<evidence type="ECO:0000313" key="1">
    <source>
        <dbReference type="EMBL" id="KXH45302.1"/>
    </source>
</evidence>
<proteinExistence type="predicted"/>
<dbReference type="Proteomes" id="UP000070054">
    <property type="component" value="Unassembled WGS sequence"/>
</dbReference>
<reference evidence="1 2" key="1">
    <citation type="submission" date="2014-02" db="EMBL/GenBank/DDBJ databases">
        <title>The genome sequence of Colletotrichum nymphaeae SA-01.</title>
        <authorList>
            <person name="Baroncelli R."/>
            <person name="Thon M.R."/>
        </authorList>
    </citation>
    <scope>NUCLEOTIDE SEQUENCE [LARGE SCALE GENOMIC DNA]</scope>
    <source>
        <strain evidence="1 2">SA-01</strain>
    </source>
</reference>
<sequence>MVRLLAPVINALIETIYASPTFPPSTTSIYMTADTLALCKLMGESVECQFPHCPEPKVSWALRKTLQYRYQKAAKKYCAAHLAAILLKPGQSRSVDDSLSLSFARCSITTSNNKLCKNMLKHHDAIFAQQLFEFTEGVWRVWLLSCDLHRKQLSSLTDTLSGLTRQQQEQLYQPLRPLQFKELLRYYDGVTKKFPSMDERARRSTAMILQNCTNLSRPYDFSRDITILDRIGWEIDLPLRDVVISGNASSSEGAGHDGETFLVDQTISWGSLTAILDVEHWYEELPVDDELIEINVGGRSLFCLLGVIQEFYETDNRIEGMRHTVFEGLQLQDDGRWHLCLGS</sequence>